<comment type="pathway">
    <text evidence="2">Lipid metabolism; butanoate metabolism.</text>
</comment>
<dbReference type="InterPro" id="IPR022694">
    <property type="entry name" value="3-OHacyl-CoA_DH"/>
</dbReference>
<name>A0A3L7AGM2_9MICO</name>
<dbReference type="Pfam" id="PF02737">
    <property type="entry name" value="3HCDH_N"/>
    <property type="match status" value="1"/>
</dbReference>
<gene>
    <name evidence="11" type="ORF">D9V34_16130</name>
</gene>
<evidence type="ECO:0000256" key="1">
    <source>
        <dbReference type="ARBA" id="ARBA00005005"/>
    </source>
</evidence>
<dbReference type="GO" id="GO:0070403">
    <property type="term" value="F:NAD+ binding"/>
    <property type="evidence" value="ECO:0007669"/>
    <property type="project" value="InterPro"/>
</dbReference>
<evidence type="ECO:0000313" key="11">
    <source>
        <dbReference type="EMBL" id="RLP79317.1"/>
    </source>
</evidence>
<dbReference type="RefSeq" id="WP_121689483.1">
    <property type="nucleotide sequence ID" value="NZ_RCUY01000015.1"/>
</dbReference>
<dbReference type="InterPro" id="IPR052242">
    <property type="entry name" value="Mito_3-hydroxyacyl-CoA_DH"/>
</dbReference>
<dbReference type="NCBIfam" id="NF006143">
    <property type="entry name" value="PRK08293.1"/>
    <property type="match status" value="1"/>
</dbReference>
<organism evidence="11 12">
    <name type="scientific">Mycetocola lacteus</name>
    <dbReference type="NCBI Taxonomy" id="76637"/>
    <lineage>
        <taxon>Bacteria</taxon>
        <taxon>Bacillati</taxon>
        <taxon>Actinomycetota</taxon>
        <taxon>Actinomycetes</taxon>
        <taxon>Micrococcales</taxon>
        <taxon>Microbacteriaceae</taxon>
        <taxon>Mycetocola</taxon>
    </lineage>
</organism>
<comment type="catalytic activity">
    <reaction evidence="7">
        <text>a (3S)-3-hydroxyacyl-CoA + NAD(+) = a 3-oxoacyl-CoA + NADH + H(+)</text>
        <dbReference type="Rhea" id="RHEA:22432"/>
        <dbReference type="ChEBI" id="CHEBI:15378"/>
        <dbReference type="ChEBI" id="CHEBI:57318"/>
        <dbReference type="ChEBI" id="CHEBI:57540"/>
        <dbReference type="ChEBI" id="CHEBI:57945"/>
        <dbReference type="ChEBI" id="CHEBI:90726"/>
        <dbReference type="EC" id="1.1.1.35"/>
    </reaction>
</comment>
<proteinExistence type="predicted"/>
<dbReference type="SUPFAM" id="SSF48179">
    <property type="entry name" value="6-phosphogluconate dehydrogenase C-terminal domain-like"/>
    <property type="match status" value="1"/>
</dbReference>
<evidence type="ECO:0000259" key="10">
    <source>
        <dbReference type="Pfam" id="PF02737"/>
    </source>
</evidence>
<evidence type="ECO:0000256" key="7">
    <source>
        <dbReference type="ARBA" id="ARBA00049556"/>
    </source>
</evidence>
<dbReference type="InterPro" id="IPR006176">
    <property type="entry name" value="3-OHacyl-CoA_DH_NAD-bd"/>
</dbReference>
<evidence type="ECO:0000256" key="3">
    <source>
        <dbReference type="ARBA" id="ARBA00022832"/>
    </source>
</evidence>
<accession>A0A3L7AGM2</accession>
<keyword evidence="5" id="KW-0520">NAD</keyword>
<comment type="caution">
    <text evidence="11">The sequence shown here is derived from an EMBL/GenBank/DDBJ whole genome shotgun (WGS) entry which is preliminary data.</text>
</comment>
<dbReference type="EC" id="1.1.1.35" evidence="11"/>
<evidence type="ECO:0000256" key="4">
    <source>
        <dbReference type="ARBA" id="ARBA00023002"/>
    </source>
</evidence>
<feature type="domain" description="3-hydroxyacyl-CoA dehydrogenase C-terminal" evidence="9">
    <location>
        <begin position="187"/>
        <end position="280"/>
    </location>
</feature>
<dbReference type="PIRSF" id="PIRSF000105">
    <property type="entry name" value="HCDH"/>
    <property type="match status" value="1"/>
</dbReference>
<evidence type="ECO:0000256" key="5">
    <source>
        <dbReference type="ARBA" id="ARBA00023027"/>
    </source>
</evidence>
<dbReference type="OrthoDB" id="9771883at2"/>
<comment type="pathway">
    <text evidence="1">Lipid metabolism; fatty acid beta-oxidation.</text>
</comment>
<keyword evidence="4 11" id="KW-0560">Oxidoreductase</keyword>
<evidence type="ECO:0000256" key="2">
    <source>
        <dbReference type="ARBA" id="ARBA00005086"/>
    </source>
</evidence>
<dbReference type="Proteomes" id="UP000269438">
    <property type="component" value="Unassembled WGS sequence"/>
</dbReference>
<dbReference type="GO" id="GO:0003857">
    <property type="term" value="F:(3S)-3-hydroxyacyl-CoA dehydrogenase (NAD+) activity"/>
    <property type="evidence" value="ECO:0007669"/>
    <property type="project" value="UniProtKB-EC"/>
</dbReference>
<dbReference type="EMBL" id="RCUY01000015">
    <property type="protein sequence ID" value="RLP79317.1"/>
    <property type="molecule type" value="Genomic_DNA"/>
</dbReference>
<evidence type="ECO:0000313" key="12">
    <source>
        <dbReference type="Proteomes" id="UP000269438"/>
    </source>
</evidence>
<keyword evidence="6" id="KW-0443">Lipid metabolism</keyword>
<dbReference type="GO" id="GO:0006635">
    <property type="term" value="P:fatty acid beta-oxidation"/>
    <property type="evidence" value="ECO:0007669"/>
    <property type="project" value="TreeGrafter"/>
</dbReference>
<feature type="domain" description="3-hydroxyacyl-CoA dehydrogenase NAD binding" evidence="10">
    <location>
        <begin position="3"/>
        <end position="183"/>
    </location>
</feature>
<dbReference type="AlphaFoldDB" id="A0A3L7AGM2"/>
<evidence type="ECO:0000259" key="9">
    <source>
        <dbReference type="Pfam" id="PF00725"/>
    </source>
</evidence>
<dbReference type="SUPFAM" id="SSF51735">
    <property type="entry name" value="NAD(P)-binding Rossmann-fold domains"/>
    <property type="match status" value="1"/>
</dbReference>
<keyword evidence="12" id="KW-1185">Reference proteome</keyword>
<dbReference type="Pfam" id="PF00725">
    <property type="entry name" value="3HCDH"/>
    <property type="match status" value="1"/>
</dbReference>
<dbReference type="InterPro" id="IPR036291">
    <property type="entry name" value="NAD(P)-bd_dom_sf"/>
</dbReference>
<sequence>MRNITVLGTGVLGSQIVFQTAIHGFPVVAYDINDAAIEAARTRFAELAKVYARELPGATEESAAQGLANISYSTDLAEAVANADLVIEAVPENINIKTDTYSRLAAAAPEHTIFATNSSTLLPSDIAPSTGRPDRFLALHFANRVWIHNTAEIMGSPETDPAVFAQVVEFAQEIGMVPIEIFKEKAGYLLNSLLVPLLDAAADLVTGGYATPESVDQTWRVGTGSPMGPFQILDVVGLNTAYNIALAAGAPRAEFAAYLKENFIDKGKLGRGTGEGFYTYPAED</sequence>
<dbReference type="Gene3D" id="1.10.1040.10">
    <property type="entry name" value="N-(1-d-carboxylethyl)-l-norvaline Dehydrogenase, domain 2"/>
    <property type="match status" value="1"/>
</dbReference>
<dbReference type="InterPro" id="IPR008927">
    <property type="entry name" value="6-PGluconate_DH-like_C_sf"/>
</dbReference>
<dbReference type="InterPro" id="IPR013328">
    <property type="entry name" value="6PGD_dom2"/>
</dbReference>
<evidence type="ECO:0000256" key="6">
    <source>
        <dbReference type="ARBA" id="ARBA00023098"/>
    </source>
</evidence>
<reference evidence="11 12" key="1">
    <citation type="submission" date="2018-10" db="EMBL/GenBank/DDBJ databases">
        <authorList>
            <person name="Li J."/>
        </authorList>
    </citation>
    <scope>NUCLEOTIDE SEQUENCE [LARGE SCALE GENOMIC DNA]</scope>
    <source>
        <strain evidence="11 12">JCM 11654</strain>
    </source>
</reference>
<dbReference type="PANTHER" id="PTHR43561">
    <property type="match status" value="1"/>
</dbReference>
<dbReference type="Gene3D" id="3.40.50.720">
    <property type="entry name" value="NAD(P)-binding Rossmann-like Domain"/>
    <property type="match status" value="1"/>
</dbReference>
<dbReference type="InterPro" id="IPR006108">
    <property type="entry name" value="3HC_DH_C"/>
</dbReference>
<feature type="site" description="Important for catalytic activity" evidence="8">
    <location>
        <position position="140"/>
    </location>
</feature>
<dbReference type="PANTHER" id="PTHR43561:SF3">
    <property type="entry name" value="HYDROXYACYL-COENZYME A DEHYDROGENASE, MITOCHONDRIAL"/>
    <property type="match status" value="1"/>
</dbReference>
<evidence type="ECO:0000256" key="8">
    <source>
        <dbReference type="PIRSR" id="PIRSR000105-1"/>
    </source>
</evidence>
<keyword evidence="3" id="KW-0276">Fatty acid metabolism</keyword>
<protein>
    <submittedName>
        <fullName evidence="11">3-hydroxyacyl-CoA dehydrogenase</fullName>
        <ecNumber evidence="11">1.1.1.35</ecNumber>
    </submittedName>
</protein>